<organism evidence="5 6">
    <name type="scientific">Pseudaquabacterium rugosum</name>
    <dbReference type="NCBI Taxonomy" id="2984194"/>
    <lineage>
        <taxon>Bacteria</taxon>
        <taxon>Pseudomonadati</taxon>
        <taxon>Pseudomonadota</taxon>
        <taxon>Betaproteobacteria</taxon>
        <taxon>Burkholderiales</taxon>
        <taxon>Sphaerotilaceae</taxon>
        <taxon>Pseudaquabacterium</taxon>
    </lineage>
</organism>
<feature type="domain" description="DprA winged helix" evidence="4">
    <location>
        <begin position="361"/>
        <end position="420"/>
    </location>
</feature>
<protein>
    <submittedName>
        <fullName evidence="5">DNA-processing protein DprA</fullName>
    </submittedName>
</protein>
<comment type="similarity">
    <text evidence="1">Belongs to the DprA/Smf family.</text>
</comment>
<dbReference type="EMBL" id="JBBUTF010000002">
    <property type="protein sequence ID" value="MEK8024604.1"/>
    <property type="molecule type" value="Genomic_DNA"/>
</dbReference>
<dbReference type="RefSeq" id="WP_341372385.1">
    <property type="nucleotide sequence ID" value="NZ_JBBUTF010000002.1"/>
</dbReference>
<dbReference type="PANTHER" id="PTHR43022">
    <property type="entry name" value="PROTEIN SMF"/>
    <property type="match status" value="1"/>
</dbReference>
<dbReference type="Gene3D" id="3.40.50.450">
    <property type="match status" value="1"/>
</dbReference>
<reference evidence="5 6" key="1">
    <citation type="submission" date="2024-04" db="EMBL/GenBank/DDBJ databases">
        <title>Novel species of the genus Ideonella isolated from streams.</title>
        <authorList>
            <person name="Lu H."/>
        </authorList>
    </citation>
    <scope>NUCLEOTIDE SEQUENCE [LARGE SCALE GENOMIC DNA]</scope>
    <source>
        <strain evidence="5 6">BYS139W</strain>
    </source>
</reference>
<evidence type="ECO:0000256" key="1">
    <source>
        <dbReference type="ARBA" id="ARBA00006525"/>
    </source>
</evidence>
<evidence type="ECO:0000259" key="4">
    <source>
        <dbReference type="Pfam" id="PF17782"/>
    </source>
</evidence>
<sequence>MPAATVDDGLADWLRLAHCPGLSRAAVRRLLARHGPPAQVLRAVLRSPHGADETAREALLAAREAHAARLIEVSRWLQADARHRVMALDDPDWPEPWLQTADPPLLVYLAGDVRCLVAPSVAIVGSRRPTPQGRVHALTFARGLARQGWTVVSGLAAGIDAAAHDGALQAFDEASPCAGRTIAIVGTGLDQVYPRAHQALAQRITAHGLLVSEYPLGTPPLAPNFPRRNRLIAGLSRGTLVVEAALRSGSLITARLALEAGREVMAIPGSVLAEQAAGCHALIRDGAALVTSVEEVVAELGPLAGRWAAAPPASPALSALPVAPDAGPAPSAARASPRRAGATAAPAAVAPEAAGDAGRVPAAAVASAAADLQDAVLQALGHDPLDLDALIDRCGWPAARLQAHLMTLELDGRVARLPGGLYQAQRRA</sequence>
<dbReference type="InterPro" id="IPR041614">
    <property type="entry name" value="DprA_WH"/>
</dbReference>
<evidence type="ECO:0000259" key="3">
    <source>
        <dbReference type="Pfam" id="PF02481"/>
    </source>
</evidence>
<gene>
    <name evidence="5" type="primary">dprA</name>
    <name evidence="5" type="ORF">AACH11_01310</name>
</gene>
<evidence type="ECO:0000256" key="2">
    <source>
        <dbReference type="SAM" id="MobiDB-lite"/>
    </source>
</evidence>
<dbReference type="InterPro" id="IPR036388">
    <property type="entry name" value="WH-like_DNA-bd_sf"/>
</dbReference>
<accession>A0ABU9B4C4</accession>
<comment type="caution">
    <text evidence="5">The sequence shown here is derived from an EMBL/GenBank/DDBJ whole genome shotgun (WGS) entry which is preliminary data.</text>
</comment>
<dbReference type="PANTHER" id="PTHR43022:SF1">
    <property type="entry name" value="PROTEIN SMF"/>
    <property type="match status" value="1"/>
</dbReference>
<evidence type="ECO:0000313" key="5">
    <source>
        <dbReference type="EMBL" id="MEK8024604.1"/>
    </source>
</evidence>
<feature type="region of interest" description="Disordered" evidence="2">
    <location>
        <begin position="324"/>
        <end position="344"/>
    </location>
</feature>
<dbReference type="Pfam" id="PF17782">
    <property type="entry name" value="WHD_DprA"/>
    <property type="match status" value="1"/>
</dbReference>
<dbReference type="InterPro" id="IPR003488">
    <property type="entry name" value="DprA"/>
</dbReference>
<dbReference type="InterPro" id="IPR057666">
    <property type="entry name" value="DrpA_SLOG"/>
</dbReference>
<feature type="domain" description="Smf/DprA SLOG" evidence="3">
    <location>
        <begin position="85"/>
        <end position="300"/>
    </location>
</feature>
<dbReference type="Gene3D" id="1.10.10.10">
    <property type="entry name" value="Winged helix-like DNA-binding domain superfamily/Winged helix DNA-binding domain"/>
    <property type="match status" value="1"/>
</dbReference>
<dbReference type="NCBIfam" id="TIGR00732">
    <property type="entry name" value="dprA"/>
    <property type="match status" value="1"/>
</dbReference>
<evidence type="ECO:0000313" key="6">
    <source>
        <dbReference type="Proteomes" id="UP001368500"/>
    </source>
</evidence>
<dbReference type="Proteomes" id="UP001368500">
    <property type="component" value="Unassembled WGS sequence"/>
</dbReference>
<proteinExistence type="inferred from homology"/>
<dbReference type="Pfam" id="PF02481">
    <property type="entry name" value="DNA_processg_A"/>
    <property type="match status" value="1"/>
</dbReference>
<dbReference type="SUPFAM" id="SSF102405">
    <property type="entry name" value="MCP/YpsA-like"/>
    <property type="match status" value="1"/>
</dbReference>
<name>A0ABU9B4C4_9BURK</name>
<keyword evidence="6" id="KW-1185">Reference proteome</keyword>